<dbReference type="Proteomes" id="UP000661112">
    <property type="component" value="Unassembled WGS sequence"/>
</dbReference>
<reference evidence="1 2" key="1">
    <citation type="journal article" date="2020" name="ISME J.">
        <title>Comparative genomics reveals insights into cyanobacterial evolution and habitat adaptation.</title>
        <authorList>
            <person name="Chen M.Y."/>
            <person name="Teng W.K."/>
            <person name="Zhao L."/>
            <person name="Hu C.X."/>
            <person name="Zhou Y.K."/>
            <person name="Han B.P."/>
            <person name="Song L.R."/>
            <person name="Shu W.S."/>
        </authorList>
    </citation>
    <scope>NUCLEOTIDE SEQUENCE [LARGE SCALE GENOMIC DNA]</scope>
    <source>
        <strain evidence="1 2">FACHB-119</strain>
    </source>
</reference>
<evidence type="ECO:0000313" key="2">
    <source>
        <dbReference type="Proteomes" id="UP000661112"/>
    </source>
</evidence>
<comment type="caution">
    <text evidence="1">The sequence shown here is derived from an EMBL/GenBank/DDBJ whole genome shotgun (WGS) entry which is preliminary data.</text>
</comment>
<gene>
    <name evidence="1" type="ORF">H6G83_28930</name>
</gene>
<dbReference type="EMBL" id="JACJSG010000055">
    <property type="protein sequence ID" value="MBD2504587.1"/>
    <property type="molecule type" value="Genomic_DNA"/>
</dbReference>
<keyword evidence="2" id="KW-1185">Reference proteome</keyword>
<sequence length="88" mass="10529">MNITSKMAMSIGIHLLFQMHRHEIPEDTRLYLELAQDLRFLVDWEIEGEQLVLTFYEGTQKCLNVRARSTFEYLKEQVEFFYRAILGI</sequence>
<proteinExistence type="predicted"/>
<evidence type="ECO:0000313" key="1">
    <source>
        <dbReference type="EMBL" id="MBD2504587.1"/>
    </source>
</evidence>
<name>A0ABR8DBL8_9NOST</name>
<protein>
    <submittedName>
        <fullName evidence="1">Uncharacterized protein</fullName>
    </submittedName>
</protein>
<dbReference type="RefSeq" id="WP_190478536.1">
    <property type="nucleotide sequence ID" value="NZ_JACJSG010000055.1"/>
</dbReference>
<organism evidence="1 2">
    <name type="scientific">Anabaena azotica FACHB-119</name>
    <dbReference type="NCBI Taxonomy" id="947527"/>
    <lineage>
        <taxon>Bacteria</taxon>
        <taxon>Bacillati</taxon>
        <taxon>Cyanobacteriota</taxon>
        <taxon>Cyanophyceae</taxon>
        <taxon>Nostocales</taxon>
        <taxon>Nostocaceae</taxon>
        <taxon>Anabaena</taxon>
        <taxon>Anabaena azotica</taxon>
    </lineage>
</organism>
<accession>A0ABR8DBL8</accession>